<dbReference type="InterPro" id="IPR053272">
    <property type="entry name" value="STY_interacting-like"/>
</dbReference>
<dbReference type="GO" id="GO:0004864">
    <property type="term" value="F:protein phosphatase inhibitor activity"/>
    <property type="evidence" value="ECO:0007669"/>
    <property type="project" value="TreeGrafter"/>
</dbReference>
<dbReference type="PANTHER" id="PTHR46659">
    <property type="entry name" value="SERINE/THREONINE/TYROSINE-INTERACTING-LIKE PROTEIN 1"/>
    <property type="match status" value="1"/>
</dbReference>
<evidence type="ECO:0000313" key="3">
    <source>
        <dbReference type="Proteomes" id="UP000507470"/>
    </source>
</evidence>
<dbReference type="GO" id="GO:0001691">
    <property type="term" value="F:pseudophosphatase activity"/>
    <property type="evidence" value="ECO:0007669"/>
    <property type="project" value="TreeGrafter"/>
</dbReference>
<dbReference type="AlphaFoldDB" id="A0A6J8AQR6"/>
<dbReference type="GO" id="GO:0019903">
    <property type="term" value="F:protein phosphatase binding"/>
    <property type="evidence" value="ECO:0007669"/>
    <property type="project" value="TreeGrafter"/>
</dbReference>
<dbReference type="InterPro" id="IPR036873">
    <property type="entry name" value="Rhodanese-like_dom_sf"/>
</dbReference>
<dbReference type="GO" id="GO:0062030">
    <property type="term" value="P:negative regulation of stress granule assembly"/>
    <property type="evidence" value="ECO:0007669"/>
    <property type="project" value="TreeGrafter"/>
</dbReference>
<dbReference type="GO" id="GO:0005739">
    <property type="term" value="C:mitochondrion"/>
    <property type="evidence" value="ECO:0007669"/>
    <property type="project" value="TreeGrafter"/>
</dbReference>
<dbReference type="InterPro" id="IPR001763">
    <property type="entry name" value="Rhodanese-like_dom"/>
</dbReference>
<organism evidence="2 3">
    <name type="scientific">Mytilus coruscus</name>
    <name type="common">Sea mussel</name>
    <dbReference type="NCBI Taxonomy" id="42192"/>
    <lineage>
        <taxon>Eukaryota</taxon>
        <taxon>Metazoa</taxon>
        <taxon>Spiralia</taxon>
        <taxon>Lophotrochozoa</taxon>
        <taxon>Mollusca</taxon>
        <taxon>Bivalvia</taxon>
        <taxon>Autobranchia</taxon>
        <taxon>Pteriomorphia</taxon>
        <taxon>Mytilida</taxon>
        <taxon>Mytiloidea</taxon>
        <taxon>Mytilidae</taxon>
        <taxon>Mytilinae</taxon>
        <taxon>Mytilus</taxon>
    </lineage>
</organism>
<dbReference type="Gene3D" id="3.90.190.10">
    <property type="entry name" value="Protein tyrosine phosphatase superfamily"/>
    <property type="match status" value="1"/>
</dbReference>
<dbReference type="SMART" id="SM00450">
    <property type="entry name" value="RHOD"/>
    <property type="match status" value="1"/>
</dbReference>
<gene>
    <name evidence="2" type="ORF">MCOR_10169</name>
</gene>
<dbReference type="InterPro" id="IPR029021">
    <property type="entry name" value="Prot-tyrosine_phosphatase-like"/>
</dbReference>
<feature type="domain" description="Rhodanese" evidence="1">
    <location>
        <begin position="35"/>
        <end position="143"/>
    </location>
</feature>
<dbReference type="Pfam" id="PF00581">
    <property type="entry name" value="Rhodanese"/>
    <property type="match status" value="1"/>
</dbReference>
<dbReference type="GO" id="GO:2001244">
    <property type="term" value="P:positive regulation of intrinsic apoptotic signaling pathway"/>
    <property type="evidence" value="ECO:0007669"/>
    <property type="project" value="TreeGrafter"/>
</dbReference>
<dbReference type="EMBL" id="CACVKT020001815">
    <property type="protein sequence ID" value="CAC5371856.1"/>
    <property type="molecule type" value="Genomic_DNA"/>
</dbReference>
<dbReference type="PANTHER" id="PTHR46659:SF1">
    <property type="entry name" value="SERINE_THREONINE_TYROSINE-INTERACTING-LIKE PROTEIN 1"/>
    <property type="match status" value="1"/>
</dbReference>
<dbReference type="SUPFAM" id="SSF52821">
    <property type="entry name" value="Rhodanese/Cell cycle control phosphatase"/>
    <property type="match status" value="1"/>
</dbReference>
<evidence type="ECO:0000259" key="1">
    <source>
        <dbReference type="SMART" id="SM00450"/>
    </source>
</evidence>
<dbReference type="Gene3D" id="3.40.250.10">
    <property type="entry name" value="Rhodanese-like domain"/>
    <property type="match status" value="1"/>
</dbReference>
<keyword evidence="3" id="KW-1185">Reference proteome</keyword>
<reference evidence="2 3" key="1">
    <citation type="submission" date="2020-06" db="EMBL/GenBank/DDBJ databases">
        <authorList>
            <person name="Li R."/>
            <person name="Bekaert M."/>
        </authorList>
    </citation>
    <scope>NUCLEOTIDE SEQUENCE [LARGE SCALE GENOMIC DNA]</scope>
    <source>
        <strain evidence="3">wild</strain>
    </source>
</reference>
<dbReference type="OrthoDB" id="10252009at2759"/>
<dbReference type="Proteomes" id="UP000507470">
    <property type="component" value="Unassembled WGS sequence"/>
</dbReference>
<name>A0A6J8AQR6_MYTCO</name>
<dbReference type="SUPFAM" id="SSF52799">
    <property type="entry name" value="(Phosphotyrosine protein) phosphatases II"/>
    <property type="match status" value="1"/>
</dbReference>
<protein>
    <submittedName>
        <fullName evidence="2">STYXL1</fullName>
    </submittedName>
</protein>
<sequence length="324" mass="37707">MGDGREEYSDKHEFANQCTENLELLEPTDLYNLLQQSTVYSNLSDPNFLLLIDARDKNEYNESHVVTAKKAQKDKTGHFMVPYDGELECKQNVVVYDSKTSTLREEDFPPALLCGMRMWDNGSRNKVKILKGGYEEFSKLYPFLRTQKIMFMPKEMDEIKPYPIEVIPGLLYFGNWKQGNAEYIQKDLKIKGHVNCCVEAETFFSEPGPHLLHCQVSDDNDADLYSKFQTACQFIDTHIEKNEAVLVFDNLRKPSQFIKLYENRHFKKTLTRIIFCTKKMTEAYAMVLNCSSTIRPYRGFIEQLSKWEQDVLGKKTTNIDDPNF</sequence>
<accession>A0A6J8AQR6</accession>
<evidence type="ECO:0000313" key="2">
    <source>
        <dbReference type="EMBL" id="CAC5371856.1"/>
    </source>
</evidence>
<proteinExistence type="predicted"/>